<dbReference type="GO" id="GO:0035438">
    <property type="term" value="F:cyclic-di-GMP binding"/>
    <property type="evidence" value="ECO:0007669"/>
    <property type="project" value="InterPro"/>
</dbReference>
<dbReference type="Gene3D" id="2.30.110.10">
    <property type="entry name" value="Electron Transport, Fmn-binding Protein, Chain A"/>
    <property type="match status" value="1"/>
</dbReference>
<organism evidence="2 3">
    <name type="scientific">Candidatus Endobugula sertula</name>
    <name type="common">Bugula neritina bacterial symbiont</name>
    <dbReference type="NCBI Taxonomy" id="62101"/>
    <lineage>
        <taxon>Bacteria</taxon>
        <taxon>Pseudomonadati</taxon>
        <taxon>Pseudomonadota</taxon>
        <taxon>Gammaproteobacteria</taxon>
        <taxon>Cellvibrionales</taxon>
        <taxon>Cellvibrionaceae</taxon>
        <taxon>Candidatus Endobugula</taxon>
    </lineage>
</organism>
<feature type="domain" description="PilZ" evidence="1">
    <location>
        <begin position="155"/>
        <end position="241"/>
    </location>
</feature>
<accession>A0A1D2QPK2</accession>
<reference evidence="2 3" key="1">
    <citation type="journal article" date="2016" name="Appl. Environ. Microbiol.">
        <title>Lack of Overt Genome Reduction in the Bryostatin-Producing Bryozoan Symbiont "Candidatus Endobugula sertula".</title>
        <authorList>
            <person name="Miller I.J."/>
            <person name="Vanee N."/>
            <person name="Fong S.S."/>
            <person name="Lim-Fong G.E."/>
            <person name="Kwan J.C."/>
        </authorList>
    </citation>
    <scope>NUCLEOTIDE SEQUENCE [LARGE SCALE GENOMIC DNA]</scope>
    <source>
        <strain evidence="2">AB1-4</strain>
    </source>
</reference>
<evidence type="ECO:0000313" key="3">
    <source>
        <dbReference type="Proteomes" id="UP000242502"/>
    </source>
</evidence>
<dbReference type="Gene3D" id="2.40.10.220">
    <property type="entry name" value="predicted glycosyltransferase like domains"/>
    <property type="match status" value="1"/>
</dbReference>
<name>A0A1D2QPK2_9GAMM</name>
<dbReference type="Pfam" id="PF07238">
    <property type="entry name" value="PilZ"/>
    <property type="match status" value="1"/>
</dbReference>
<sequence>MSIFNRFLDRLAPPKENKIRHPTVTEDFTELAHYSQLMKLQDDRQLLEVRPTGHTVSFQSMIVGIDFINGTFSLDEFSPQLTRPESLIDCMITIRHQKGWKMLEMQVTVIDWSPTDHCYYIELPNSIHYEPRRHHNRLTLARNNVLNTHISPLYGAPWYATIQDISLGGMRVSISGDLRPHLHKDTILPKCQIILSKQITISCQGRVKAFSYINKPYRHTEISIKYERMNQQHQEDLQTFIHYIEVAA</sequence>
<protein>
    <recommendedName>
        <fullName evidence="1">PilZ domain-containing protein</fullName>
    </recommendedName>
</protein>
<proteinExistence type="predicted"/>
<comment type="caution">
    <text evidence="2">The sequence shown here is derived from an EMBL/GenBank/DDBJ whole genome shotgun (WGS) entry which is preliminary data.</text>
</comment>
<dbReference type="InterPro" id="IPR009875">
    <property type="entry name" value="PilZ_domain"/>
</dbReference>
<dbReference type="EMBL" id="MDLC01000028">
    <property type="protein sequence ID" value="ODS23453.1"/>
    <property type="molecule type" value="Genomic_DNA"/>
</dbReference>
<evidence type="ECO:0000313" key="2">
    <source>
        <dbReference type="EMBL" id="ODS23453.1"/>
    </source>
</evidence>
<dbReference type="STRING" id="62101.AB835_08825"/>
<dbReference type="Proteomes" id="UP000242502">
    <property type="component" value="Unassembled WGS sequence"/>
</dbReference>
<gene>
    <name evidence="2" type="ORF">AB835_08825</name>
</gene>
<dbReference type="InterPro" id="IPR012349">
    <property type="entry name" value="Split_barrel_FMN-bd"/>
</dbReference>
<dbReference type="AlphaFoldDB" id="A0A1D2QPK2"/>
<evidence type="ECO:0000259" key="1">
    <source>
        <dbReference type="Pfam" id="PF07238"/>
    </source>
</evidence>